<proteinExistence type="predicted"/>
<feature type="transmembrane region" description="Helical" evidence="1">
    <location>
        <begin position="41"/>
        <end position="62"/>
    </location>
</feature>
<feature type="transmembrane region" description="Helical" evidence="1">
    <location>
        <begin position="181"/>
        <end position="201"/>
    </location>
</feature>
<feature type="transmembrane region" description="Helical" evidence="1">
    <location>
        <begin position="105"/>
        <end position="122"/>
    </location>
</feature>
<dbReference type="EMBL" id="JNBR01002881">
    <property type="protein sequence ID" value="OQR80693.1"/>
    <property type="molecule type" value="Genomic_DNA"/>
</dbReference>
<evidence type="ECO:0000256" key="1">
    <source>
        <dbReference type="SAM" id="Phobius"/>
    </source>
</evidence>
<dbReference type="AlphaFoldDB" id="A0A1V9Y4P4"/>
<feature type="transmembrane region" description="Helical" evidence="1">
    <location>
        <begin position="128"/>
        <end position="160"/>
    </location>
</feature>
<keyword evidence="3" id="KW-1185">Reference proteome</keyword>
<dbReference type="OrthoDB" id="77474at2759"/>
<keyword evidence="1" id="KW-0472">Membrane</keyword>
<organism evidence="2 3">
    <name type="scientific">Achlya hypogyna</name>
    <name type="common">Oomycete</name>
    <name type="synonym">Protoachlya hypogyna</name>
    <dbReference type="NCBI Taxonomy" id="1202772"/>
    <lineage>
        <taxon>Eukaryota</taxon>
        <taxon>Sar</taxon>
        <taxon>Stramenopiles</taxon>
        <taxon>Oomycota</taxon>
        <taxon>Saprolegniomycetes</taxon>
        <taxon>Saprolegniales</taxon>
        <taxon>Achlyaceae</taxon>
        <taxon>Achlya</taxon>
    </lineage>
</organism>
<feature type="transmembrane region" description="Helical" evidence="1">
    <location>
        <begin position="74"/>
        <end position="93"/>
    </location>
</feature>
<feature type="transmembrane region" description="Helical" evidence="1">
    <location>
        <begin position="207"/>
        <end position="229"/>
    </location>
</feature>
<name>A0A1V9Y4P4_ACHHY</name>
<reference evidence="2 3" key="1">
    <citation type="journal article" date="2014" name="Genome Biol. Evol.">
        <title>The secreted proteins of Achlya hypogyna and Thraustotheca clavata identify the ancestral oomycete secretome and reveal gene acquisitions by horizontal gene transfer.</title>
        <authorList>
            <person name="Misner I."/>
            <person name="Blouin N."/>
            <person name="Leonard G."/>
            <person name="Richards T.A."/>
            <person name="Lane C.E."/>
        </authorList>
    </citation>
    <scope>NUCLEOTIDE SEQUENCE [LARGE SCALE GENOMIC DNA]</scope>
    <source>
        <strain evidence="2 3">ATCC 48635</strain>
    </source>
</reference>
<keyword evidence="1" id="KW-0812">Transmembrane</keyword>
<evidence type="ECO:0000313" key="3">
    <source>
        <dbReference type="Proteomes" id="UP000243579"/>
    </source>
</evidence>
<keyword evidence="1" id="KW-1133">Transmembrane helix</keyword>
<sequence length="309" mass="34129">MDDVLPIELPLLYGLVWLGLLGLWVGACARAKEHCTRLHLVLGATAACAVIDSGVQLVLSYVNAYQPIADACHAAFIASFMLSIMLIAVGYSITASALTWSRTAYLLFFATIVGCLRYWRAVDTSMEVLVLALSAQVLVLVFILREASYNLHFVLMLLYLMRGERLPTDSILPKYYLFRHLRLVLSFVFVAYTVFGLWTITTEDDSSVAFLVLEQSLLLGTSVHLGLLLRPTAKWQTEEFASWNAHQLFDTYARVMQGLSVEDVLSEEEIIPMVGPGNMREVVVIQNPPSVADNGAVVQNIGVGVLALQ</sequence>
<accession>A0A1V9Y4P4</accession>
<feature type="transmembrane region" description="Helical" evidence="1">
    <location>
        <begin position="12"/>
        <end position="29"/>
    </location>
</feature>
<dbReference type="Proteomes" id="UP000243579">
    <property type="component" value="Unassembled WGS sequence"/>
</dbReference>
<evidence type="ECO:0000313" key="2">
    <source>
        <dbReference type="EMBL" id="OQR80693.1"/>
    </source>
</evidence>
<gene>
    <name evidence="2" type="ORF">ACHHYP_17299</name>
</gene>
<protein>
    <submittedName>
        <fullName evidence="2">Uncharacterized protein</fullName>
    </submittedName>
</protein>
<comment type="caution">
    <text evidence="2">The sequence shown here is derived from an EMBL/GenBank/DDBJ whole genome shotgun (WGS) entry which is preliminary data.</text>
</comment>